<feature type="domain" description="Potassium channel voltage dependent KCNQ C-terminal" evidence="9">
    <location>
        <begin position="186"/>
        <end position="291"/>
    </location>
</feature>
<evidence type="ECO:0000313" key="11">
    <source>
        <dbReference type="EMBL" id="KAH3738621.1"/>
    </source>
</evidence>
<organism evidence="11 12">
    <name type="scientific">Dreissena polymorpha</name>
    <name type="common">Zebra mussel</name>
    <name type="synonym">Mytilus polymorpha</name>
    <dbReference type="NCBI Taxonomy" id="45954"/>
    <lineage>
        <taxon>Eukaryota</taxon>
        <taxon>Metazoa</taxon>
        <taxon>Spiralia</taxon>
        <taxon>Lophotrochozoa</taxon>
        <taxon>Mollusca</taxon>
        <taxon>Bivalvia</taxon>
        <taxon>Autobranchia</taxon>
        <taxon>Heteroconchia</taxon>
        <taxon>Euheterodonta</taxon>
        <taxon>Imparidentia</taxon>
        <taxon>Neoheterodontei</taxon>
        <taxon>Myida</taxon>
        <taxon>Dreissenoidea</taxon>
        <taxon>Dreissenidae</taxon>
        <taxon>Dreissena</taxon>
    </lineage>
</organism>
<proteinExistence type="predicted"/>
<evidence type="ECO:0000256" key="8">
    <source>
        <dbReference type="SAM" id="Phobius"/>
    </source>
</evidence>
<dbReference type="AlphaFoldDB" id="A0A9D4D668"/>
<evidence type="ECO:0000313" key="12">
    <source>
        <dbReference type="Proteomes" id="UP000828390"/>
    </source>
</evidence>
<keyword evidence="5" id="KW-0406">Ion transport</keyword>
<reference evidence="11" key="2">
    <citation type="submission" date="2020-11" db="EMBL/GenBank/DDBJ databases">
        <authorList>
            <person name="McCartney M.A."/>
            <person name="Auch B."/>
            <person name="Kono T."/>
            <person name="Mallez S."/>
            <person name="Becker A."/>
            <person name="Gohl D.M."/>
            <person name="Silverstein K.A.T."/>
            <person name="Koren S."/>
            <person name="Bechman K.B."/>
            <person name="Herman A."/>
            <person name="Abrahante J.E."/>
            <person name="Garbe J."/>
        </authorList>
    </citation>
    <scope>NUCLEOTIDE SEQUENCE</scope>
    <source>
        <strain evidence="11">Duluth1</strain>
        <tissue evidence="11">Whole animal</tissue>
    </source>
</reference>
<evidence type="ECO:0000259" key="10">
    <source>
        <dbReference type="Pfam" id="PF07885"/>
    </source>
</evidence>
<reference evidence="11" key="1">
    <citation type="journal article" date="2019" name="bioRxiv">
        <title>The Genome of the Zebra Mussel, Dreissena polymorpha: A Resource for Invasive Species Research.</title>
        <authorList>
            <person name="McCartney M.A."/>
            <person name="Auch B."/>
            <person name="Kono T."/>
            <person name="Mallez S."/>
            <person name="Zhang Y."/>
            <person name="Obille A."/>
            <person name="Becker A."/>
            <person name="Abrahante J.E."/>
            <person name="Garbe J."/>
            <person name="Badalamenti J.P."/>
            <person name="Herman A."/>
            <person name="Mangelson H."/>
            <person name="Liachko I."/>
            <person name="Sullivan S."/>
            <person name="Sone E.D."/>
            <person name="Koren S."/>
            <person name="Silverstein K.A.T."/>
            <person name="Beckman K.B."/>
            <person name="Gohl D.M."/>
        </authorList>
    </citation>
    <scope>NUCLEOTIDE SEQUENCE</scope>
    <source>
        <strain evidence="11">Duluth1</strain>
        <tissue evidence="11">Whole animal</tissue>
    </source>
</reference>
<dbReference type="Gene3D" id="6.10.140.1910">
    <property type="match status" value="2"/>
</dbReference>
<comment type="catalytic activity">
    <reaction evidence="7">
        <text>K(+)(in) = K(+)(out)</text>
        <dbReference type="Rhea" id="RHEA:29463"/>
        <dbReference type="ChEBI" id="CHEBI:29103"/>
    </reaction>
</comment>
<evidence type="ECO:0000259" key="9">
    <source>
        <dbReference type="Pfam" id="PF03520"/>
    </source>
</evidence>
<dbReference type="Gene3D" id="1.10.287.70">
    <property type="match status" value="1"/>
</dbReference>
<evidence type="ECO:0000256" key="3">
    <source>
        <dbReference type="ARBA" id="ARBA00022475"/>
    </source>
</evidence>
<dbReference type="GO" id="GO:0005249">
    <property type="term" value="F:voltage-gated potassium channel activity"/>
    <property type="evidence" value="ECO:0007669"/>
    <property type="project" value="InterPro"/>
</dbReference>
<evidence type="ECO:0000256" key="2">
    <source>
        <dbReference type="ARBA" id="ARBA00022448"/>
    </source>
</evidence>
<comment type="caution">
    <text evidence="11">The sequence shown here is derived from an EMBL/GenBank/DDBJ whole genome shotgun (WGS) entry which is preliminary data.</text>
</comment>
<keyword evidence="12" id="KW-1185">Reference proteome</keyword>
<sequence>MTIGYGDKVPRTWMGKIVASCFAVFAISFFALPAGILGSGFALKVQQKQRQKHFNRQIPAAATLIQCLWRVHAAEPASKSEATWRIHIHDTSSDETVLARMARRASLTLRKRRFSTRLDAGSLSHVPRESVSSSINFDNEKMATPKSHRRDSFWSHRPSIIGFNFGRDDIDDTDAEFDEPEKVVVLTEAHKTAIRVLRKIKYFVARRKFQQARKPYDVRDVIEQYSQGHLNMMVRIKELQRRIDQSLGKPGILQSKSCKERERQTISARVMKIESQVFKMDQKIDQVLVLLHTLVKRRQVVNQESKEDEV</sequence>
<protein>
    <recommendedName>
        <fullName evidence="13">Potassium voltage-gated channel subfamily KQT member 1</fullName>
    </recommendedName>
</protein>
<keyword evidence="8" id="KW-0472">Membrane</keyword>
<gene>
    <name evidence="11" type="ORF">DPMN_045260</name>
</gene>
<dbReference type="InterPro" id="IPR013821">
    <property type="entry name" value="K_chnl_volt-dep_KCNQ_C"/>
</dbReference>
<dbReference type="PANTHER" id="PTHR47735">
    <property type="entry name" value="POTASSIUM VOLTAGE-GATED CHANNEL SUBFAMILY KQT MEMBER 4"/>
    <property type="match status" value="1"/>
</dbReference>
<keyword evidence="4" id="KW-0630">Potassium</keyword>
<evidence type="ECO:0000256" key="4">
    <source>
        <dbReference type="ARBA" id="ARBA00022958"/>
    </source>
</evidence>
<keyword evidence="8" id="KW-0812">Transmembrane</keyword>
<dbReference type="SUPFAM" id="SSF81324">
    <property type="entry name" value="Voltage-gated potassium channels"/>
    <property type="match status" value="1"/>
</dbReference>
<keyword evidence="2" id="KW-0813">Transport</keyword>
<feature type="domain" description="Potassium channel" evidence="10">
    <location>
        <begin position="2"/>
        <end position="38"/>
    </location>
</feature>
<evidence type="ECO:0000256" key="7">
    <source>
        <dbReference type="ARBA" id="ARBA00034430"/>
    </source>
</evidence>
<comment type="subcellular location">
    <subcellularLocation>
        <location evidence="1">Cell membrane</location>
        <topology evidence="1">Multi-pass membrane protein</topology>
    </subcellularLocation>
</comment>
<keyword evidence="6" id="KW-0407">Ion channel</keyword>
<accession>A0A9D4D668</accession>
<evidence type="ECO:0000256" key="5">
    <source>
        <dbReference type="ARBA" id="ARBA00023065"/>
    </source>
</evidence>
<evidence type="ECO:0000256" key="1">
    <source>
        <dbReference type="ARBA" id="ARBA00004651"/>
    </source>
</evidence>
<dbReference type="InterPro" id="IPR013099">
    <property type="entry name" value="K_chnl_dom"/>
</dbReference>
<name>A0A9D4D668_DREPO</name>
<dbReference type="Pfam" id="PF07885">
    <property type="entry name" value="Ion_trans_2"/>
    <property type="match status" value="1"/>
</dbReference>
<dbReference type="Pfam" id="PF03520">
    <property type="entry name" value="KCNQ_channel"/>
    <property type="match status" value="1"/>
</dbReference>
<evidence type="ECO:0008006" key="13">
    <source>
        <dbReference type="Google" id="ProtNLM"/>
    </source>
</evidence>
<dbReference type="InterPro" id="IPR003937">
    <property type="entry name" value="K_chnl_volt-dep_KCNQ"/>
</dbReference>
<evidence type="ECO:0000256" key="6">
    <source>
        <dbReference type="ARBA" id="ARBA00023303"/>
    </source>
</evidence>
<keyword evidence="3" id="KW-1003">Cell membrane</keyword>
<dbReference type="EMBL" id="JAIWYP010000011">
    <property type="protein sequence ID" value="KAH3738621.1"/>
    <property type="molecule type" value="Genomic_DNA"/>
</dbReference>
<dbReference type="FunFam" id="1.10.287.70:FF:000355">
    <property type="entry name" value="Potassium voltage-gated channel, KQT-like subfamily, member 1.2"/>
    <property type="match status" value="1"/>
</dbReference>
<keyword evidence="8" id="KW-1133">Transmembrane helix</keyword>
<feature type="transmembrane region" description="Helical" evidence="8">
    <location>
        <begin position="17"/>
        <end position="43"/>
    </location>
</feature>
<dbReference type="GO" id="GO:0008076">
    <property type="term" value="C:voltage-gated potassium channel complex"/>
    <property type="evidence" value="ECO:0007669"/>
    <property type="project" value="TreeGrafter"/>
</dbReference>
<dbReference type="Proteomes" id="UP000828390">
    <property type="component" value="Unassembled WGS sequence"/>
</dbReference>